<comment type="caution">
    <text evidence="1">The sequence shown here is derived from an EMBL/GenBank/DDBJ whole genome shotgun (WGS) entry which is preliminary data.</text>
</comment>
<proteinExistence type="predicted"/>
<name>A0ABR0BMI7_PURLI</name>
<accession>A0ABR0BMI7</accession>
<dbReference type="Proteomes" id="UP001287286">
    <property type="component" value="Unassembled WGS sequence"/>
</dbReference>
<reference evidence="1 2" key="1">
    <citation type="journal article" date="2024" name="Microbiol. Resour. Announc.">
        <title>Genome annotations for the ascomycete fungi Trichoderma harzianum, Trichoderma aggressivum, and Purpureocillium lilacinum.</title>
        <authorList>
            <person name="Beijen E.P.W."/>
            <person name="Ohm R.A."/>
        </authorList>
    </citation>
    <scope>NUCLEOTIDE SEQUENCE [LARGE SCALE GENOMIC DNA]</scope>
    <source>
        <strain evidence="1 2">CBS 150709</strain>
    </source>
</reference>
<keyword evidence="2" id="KW-1185">Reference proteome</keyword>
<gene>
    <name evidence="1" type="ORF">Purlil1_10444</name>
</gene>
<evidence type="ECO:0000313" key="1">
    <source>
        <dbReference type="EMBL" id="KAK4084100.1"/>
    </source>
</evidence>
<dbReference type="EMBL" id="JAWRVI010000053">
    <property type="protein sequence ID" value="KAK4084100.1"/>
    <property type="molecule type" value="Genomic_DNA"/>
</dbReference>
<organism evidence="1 2">
    <name type="scientific">Purpureocillium lilacinum</name>
    <name type="common">Paecilomyces lilacinus</name>
    <dbReference type="NCBI Taxonomy" id="33203"/>
    <lineage>
        <taxon>Eukaryota</taxon>
        <taxon>Fungi</taxon>
        <taxon>Dikarya</taxon>
        <taxon>Ascomycota</taxon>
        <taxon>Pezizomycotina</taxon>
        <taxon>Sordariomycetes</taxon>
        <taxon>Hypocreomycetidae</taxon>
        <taxon>Hypocreales</taxon>
        <taxon>Ophiocordycipitaceae</taxon>
        <taxon>Purpureocillium</taxon>
    </lineage>
</organism>
<evidence type="ECO:0000313" key="2">
    <source>
        <dbReference type="Proteomes" id="UP001287286"/>
    </source>
</evidence>
<sequence>MQRALDATPQHEGSQLLARNVWDSGRRFPNPALTAPPLERAGTGGEAVTLQLVLADFAQCGVQGAITGIAYGNRMAV</sequence>
<protein>
    <submittedName>
        <fullName evidence="1">Uncharacterized protein</fullName>
    </submittedName>
</protein>